<evidence type="ECO:0000313" key="2">
    <source>
        <dbReference type="EMBL" id="KAK3588598.1"/>
    </source>
</evidence>
<comment type="caution">
    <text evidence="2">The sequence shown here is derived from an EMBL/GenBank/DDBJ whole genome shotgun (WGS) entry which is preliminary data.</text>
</comment>
<feature type="compositionally biased region" description="Basic and acidic residues" evidence="1">
    <location>
        <begin position="23"/>
        <end position="69"/>
    </location>
</feature>
<reference evidence="2" key="1">
    <citation type="journal article" date="2021" name="Genome Biol. Evol.">
        <title>A High-Quality Reference Genome for a Parasitic Bivalve with Doubly Uniparental Inheritance (Bivalvia: Unionida).</title>
        <authorList>
            <person name="Smith C.H."/>
        </authorList>
    </citation>
    <scope>NUCLEOTIDE SEQUENCE</scope>
    <source>
        <strain evidence="2">CHS0354</strain>
    </source>
</reference>
<protein>
    <submittedName>
        <fullName evidence="2">Uncharacterized protein</fullName>
    </submittedName>
</protein>
<feature type="compositionally biased region" description="Polar residues" evidence="1">
    <location>
        <begin position="9"/>
        <end position="21"/>
    </location>
</feature>
<evidence type="ECO:0000313" key="3">
    <source>
        <dbReference type="Proteomes" id="UP001195483"/>
    </source>
</evidence>
<dbReference type="AlphaFoldDB" id="A0AAE0VS41"/>
<dbReference type="Proteomes" id="UP001195483">
    <property type="component" value="Unassembled WGS sequence"/>
</dbReference>
<reference evidence="2" key="2">
    <citation type="journal article" date="2021" name="Genome Biol. Evol.">
        <title>Developing a high-quality reference genome for a parasitic bivalve with doubly uniparental inheritance (Bivalvia: Unionida).</title>
        <authorList>
            <person name="Smith C.H."/>
        </authorList>
    </citation>
    <scope>NUCLEOTIDE SEQUENCE</scope>
    <source>
        <strain evidence="2">CHS0354</strain>
        <tissue evidence="2">Mantle</tissue>
    </source>
</reference>
<name>A0AAE0VS41_9BIVA</name>
<organism evidence="2 3">
    <name type="scientific">Potamilus streckersoni</name>
    <dbReference type="NCBI Taxonomy" id="2493646"/>
    <lineage>
        <taxon>Eukaryota</taxon>
        <taxon>Metazoa</taxon>
        <taxon>Spiralia</taxon>
        <taxon>Lophotrochozoa</taxon>
        <taxon>Mollusca</taxon>
        <taxon>Bivalvia</taxon>
        <taxon>Autobranchia</taxon>
        <taxon>Heteroconchia</taxon>
        <taxon>Palaeoheterodonta</taxon>
        <taxon>Unionida</taxon>
        <taxon>Unionoidea</taxon>
        <taxon>Unionidae</taxon>
        <taxon>Ambleminae</taxon>
        <taxon>Lampsilini</taxon>
        <taxon>Potamilus</taxon>
    </lineage>
</organism>
<accession>A0AAE0VS41</accession>
<gene>
    <name evidence="2" type="ORF">CHS0354_001923</name>
</gene>
<keyword evidence="3" id="KW-1185">Reference proteome</keyword>
<proteinExistence type="predicted"/>
<dbReference type="EMBL" id="JAEAOA010000183">
    <property type="protein sequence ID" value="KAK3588598.1"/>
    <property type="molecule type" value="Genomic_DNA"/>
</dbReference>
<feature type="compositionally biased region" description="Polar residues" evidence="1">
    <location>
        <begin position="114"/>
        <end position="124"/>
    </location>
</feature>
<evidence type="ECO:0000256" key="1">
    <source>
        <dbReference type="SAM" id="MobiDB-lite"/>
    </source>
</evidence>
<sequence>MSEAKGRTRSTLVNKNCNAESSRIGKPESITRKFERWRLEPNYKEKKKNDQQKKPGSRQHEKAVKKEADVNDTGTRANENRKKRRSQQQMPRKEQKEKQREEENNKHSAKVLISHTTSKTQKPSVQRKASRGSSSSPNYLRGVQSAKASAYDNINHKHLYCGGIAIRSSLNAIHSSMLKL</sequence>
<feature type="compositionally biased region" description="Basic and acidic residues" evidence="1">
    <location>
        <begin position="91"/>
        <end position="106"/>
    </location>
</feature>
<reference evidence="2" key="3">
    <citation type="submission" date="2023-05" db="EMBL/GenBank/DDBJ databases">
        <authorList>
            <person name="Smith C.H."/>
        </authorList>
    </citation>
    <scope>NUCLEOTIDE SEQUENCE</scope>
    <source>
        <strain evidence="2">CHS0354</strain>
        <tissue evidence="2">Mantle</tissue>
    </source>
</reference>
<feature type="region of interest" description="Disordered" evidence="1">
    <location>
        <begin position="1"/>
        <end position="141"/>
    </location>
</feature>